<evidence type="ECO:0000256" key="7">
    <source>
        <dbReference type="ARBA" id="ARBA00022989"/>
    </source>
</evidence>
<keyword evidence="3 11" id="KW-0328">Glycosyltransferase</keyword>
<keyword evidence="5 11" id="KW-0812">Transmembrane</keyword>
<dbReference type="GO" id="GO:0032580">
    <property type="term" value="C:Golgi cisterna membrane"/>
    <property type="evidence" value="ECO:0007669"/>
    <property type="project" value="UniProtKB-SubCell"/>
</dbReference>
<dbReference type="PANTHER" id="PTHR11929">
    <property type="entry name" value="ALPHA- 1,3 -FUCOSYLTRANSFERASE"/>
    <property type="match status" value="1"/>
</dbReference>
<dbReference type="FunFam" id="3.40.50.11660:FF:000002">
    <property type="entry name" value="Alpha-(1,3)-fucosyltransferase"/>
    <property type="match status" value="1"/>
</dbReference>
<dbReference type="EC" id="2.4.1.-" evidence="11"/>
<reference evidence="13 14" key="1">
    <citation type="submission" date="2018-11" db="EMBL/GenBank/DDBJ databases">
        <authorList>
            <consortium name="Pathogen Informatics"/>
        </authorList>
    </citation>
    <scope>NUCLEOTIDE SEQUENCE [LARGE SCALE GENOMIC DNA]</scope>
</reference>
<comment type="pathway">
    <text evidence="1">Protein modification; protein glycosylation.</text>
</comment>
<dbReference type="Gene3D" id="3.40.50.11660">
    <property type="entry name" value="Glycosyl transferase family 10, C-terminal domain"/>
    <property type="match status" value="1"/>
</dbReference>
<feature type="domain" description="Fucosyltransferase C-terminal" evidence="12">
    <location>
        <begin position="49"/>
        <end position="195"/>
    </location>
</feature>
<evidence type="ECO:0000256" key="9">
    <source>
        <dbReference type="ARBA" id="ARBA00023180"/>
    </source>
</evidence>
<dbReference type="EMBL" id="UYRU01059324">
    <property type="protein sequence ID" value="VDN14454.1"/>
    <property type="molecule type" value="Genomic_DNA"/>
</dbReference>
<dbReference type="Pfam" id="PF00852">
    <property type="entry name" value="Glyco_transf_10"/>
    <property type="match status" value="1"/>
</dbReference>
<dbReference type="OrthoDB" id="427096at2759"/>
<protein>
    <recommendedName>
        <fullName evidence="11">Fucosyltransferase</fullName>
        <ecNumber evidence="11">2.4.1.-</ecNumber>
    </recommendedName>
</protein>
<gene>
    <name evidence="13" type="ORF">DILT_LOCUS10285</name>
</gene>
<dbReference type="InterPro" id="IPR055270">
    <property type="entry name" value="Glyco_tran_10_C"/>
</dbReference>
<dbReference type="InterPro" id="IPR038577">
    <property type="entry name" value="GT10-like_C_sf"/>
</dbReference>
<dbReference type="UniPathway" id="UPA00378"/>
<dbReference type="GO" id="GO:0046920">
    <property type="term" value="F:alpha-(1-&gt;3)-fucosyltransferase activity"/>
    <property type="evidence" value="ECO:0007669"/>
    <property type="project" value="TreeGrafter"/>
</dbReference>
<keyword evidence="14" id="KW-1185">Reference proteome</keyword>
<comment type="similarity">
    <text evidence="2 11">Belongs to the glycosyltransferase 10 family.</text>
</comment>
<keyword evidence="11" id="KW-0333">Golgi apparatus</keyword>
<evidence type="ECO:0000256" key="1">
    <source>
        <dbReference type="ARBA" id="ARBA00004922"/>
    </source>
</evidence>
<dbReference type="InterPro" id="IPR001503">
    <property type="entry name" value="Glyco_trans_10"/>
</dbReference>
<keyword evidence="7" id="KW-1133">Transmembrane helix</keyword>
<evidence type="ECO:0000256" key="8">
    <source>
        <dbReference type="ARBA" id="ARBA00023136"/>
    </source>
</evidence>
<name>A0A3P7LCG8_DIBLA</name>
<evidence type="ECO:0000256" key="3">
    <source>
        <dbReference type="ARBA" id="ARBA00022676"/>
    </source>
</evidence>
<evidence type="ECO:0000313" key="14">
    <source>
        <dbReference type="Proteomes" id="UP000281553"/>
    </source>
</evidence>
<evidence type="ECO:0000256" key="4">
    <source>
        <dbReference type="ARBA" id="ARBA00022679"/>
    </source>
</evidence>
<evidence type="ECO:0000256" key="6">
    <source>
        <dbReference type="ARBA" id="ARBA00022968"/>
    </source>
</evidence>
<dbReference type="SUPFAM" id="SSF53756">
    <property type="entry name" value="UDP-Glycosyltransferase/glycogen phosphorylase"/>
    <property type="match status" value="1"/>
</dbReference>
<evidence type="ECO:0000256" key="2">
    <source>
        <dbReference type="ARBA" id="ARBA00008919"/>
    </source>
</evidence>
<dbReference type="AlphaFoldDB" id="A0A3P7LCG8"/>
<keyword evidence="9" id="KW-0325">Glycoprotein</keyword>
<evidence type="ECO:0000313" key="13">
    <source>
        <dbReference type="EMBL" id="VDN14454.1"/>
    </source>
</evidence>
<evidence type="ECO:0000256" key="11">
    <source>
        <dbReference type="RuleBase" id="RU003832"/>
    </source>
</evidence>
<organism evidence="13 14">
    <name type="scientific">Dibothriocephalus latus</name>
    <name type="common">Fish tapeworm</name>
    <name type="synonym">Diphyllobothrium latum</name>
    <dbReference type="NCBI Taxonomy" id="60516"/>
    <lineage>
        <taxon>Eukaryota</taxon>
        <taxon>Metazoa</taxon>
        <taxon>Spiralia</taxon>
        <taxon>Lophotrochozoa</taxon>
        <taxon>Platyhelminthes</taxon>
        <taxon>Cestoda</taxon>
        <taxon>Eucestoda</taxon>
        <taxon>Diphyllobothriidea</taxon>
        <taxon>Diphyllobothriidae</taxon>
        <taxon>Dibothriocephalus</taxon>
    </lineage>
</organism>
<dbReference type="Proteomes" id="UP000281553">
    <property type="component" value="Unassembled WGS sequence"/>
</dbReference>
<evidence type="ECO:0000259" key="12">
    <source>
        <dbReference type="Pfam" id="PF00852"/>
    </source>
</evidence>
<dbReference type="PANTHER" id="PTHR11929:SF145">
    <property type="entry name" value="ALPHA-(1,3)-FUCOSYLTRANSFERASE FUT-1"/>
    <property type="match status" value="1"/>
</dbReference>
<proteinExistence type="inferred from homology"/>
<evidence type="ECO:0000256" key="10">
    <source>
        <dbReference type="ARBA" id="ARBA00060399"/>
    </source>
</evidence>
<keyword evidence="6" id="KW-0735">Signal-anchor</keyword>
<accession>A0A3P7LCG8</accession>
<sequence>MTTNAESDVPWIYAVFMANEQPEVVIPEHEQIRMLNANNTRWLPEQHAQRKKGVVAALISNMNPSNKRMEYIAELAKYIKVDLYGRGRRPCSREGDSCLRNLARQYKFYLAFENAHCQYYMTEKLFKNALLFGMVPVVLGAPREDYCRLAPPNAFMHVEDFSSPAKLASYLHWLDRNNTAYASYFAWKAYGKVVVRCFVLYRLTFSCREIRLE</sequence>
<keyword evidence="4 11" id="KW-0808">Transferase</keyword>
<evidence type="ECO:0000256" key="5">
    <source>
        <dbReference type="ARBA" id="ARBA00022692"/>
    </source>
</evidence>
<keyword evidence="8" id="KW-0472">Membrane</keyword>
<comment type="subcellular location">
    <subcellularLocation>
        <location evidence="10">Endomembrane system</location>
        <topology evidence="10">Single-pass type II membrane protein</topology>
    </subcellularLocation>
    <subcellularLocation>
        <location evidence="11">Golgi apparatus</location>
        <location evidence="11">Golgi stack membrane</location>
        <topology evidence="11">Single-pass type II membrane protein</topology>
    </subcellularLocation>
</comment>